<accession>A0A0L7LPW7</accession>
<gene>
    <name evidence="3" type="ORF">OBRU01_02735</name>
</gene>
<feature type="region of interest" description="Disordered" evidence="2">
    <location>
        <begin position="1"/>
        <end position="27"/>
    </location>
</feature>
<feature type="coiled-coil region" evidence="1">
    <location>
        <begin position="62"/>
        <end position="126"/>
    </location>
</feature>
<evidence type="ECO:0000313" key="3">
    <source>
        <dbReference type="EMBL" id="KOB77477.1"/>
    </source>
</evidence>
<keyword evidence="4" id="KW-1185">Reference proteome</keyword>
<dbReference type="Proteomes" id="UP000037510">
    <property type="component" value="Unassembled WGS sequence"/>
</dbReference>
<name>A0A0L7LPW7_OPEBR</name>
<sequence length="214" mass="24689">MSQSQDKFSSFSLQKSEVNPGHDSATSYEVFRNNTTAVEVVVKDVFKGKKRATPSDQKDKTLYRLEADIERLTSQLENANITLAKTRQGFQTIIRAMKKQIVTVNVRESDKQAENLSLKLENEKLRIILDSKTKLLSRMKKEITTMKRVLKFVIKSVCSTPEIPVPVNTIDSDQEYENFKTDMKKNVRVKFLDQDFTETFDSTISKDYVFDKKL</sequence>
<evidence type="ECO:0000256" key="2">
    <source>
        <dbReference type="SAM" id="MobiDB-lite"/>
    </source>
</evidence>
<reference evidence="3 4" key="1">
    <citation type="journal article" date="2015" name="Genome Biol. Evol.">
        <title>The genome of winter moth (Operophtera brumata) provides a genomic perspective on sexual dimorphism and phenology.</title>
        <authorList>
            <person name="Derks M.F."/>
            <person name="Smit S."/>
            <person name="Salis L."/>
            <person name="Schijlen E."/>
            <person name="Bossers A."/>
            <person name="Mateman C."/>
            <person name="Pijl A.S."/>
            <person name="de Ridder D."/>
            <person name="Groenen M.A."/>
            <person name="Visser M.E."/>
            <person name="Megens H.J."/>
        </authorList>
    </citation>
    <scope>NUCLEOTIDE SEQUENCE [LARGE SCALE GENOMIC DNA]</scope>
    <source>
        <strain evidence="3">WM2013NL</strain>
        <tissue evidence="3">Head and thorax</tissue>
    </source>
</reference>
<protein>
    <submittedName>
        <fullName evidence="3">Uncharacterized protein</fullName>
    </submittedName>
</protein>
<evidence type="ECO:0000256" key="1">
    <source>
        <dbReference type="SAM" id="Coils"/>
    </source>
</evidence>
<comment type="caution">
    <text evidence="3">The sequence shown here is derived from an EMBL/GenBank/DDBJ whole genome shotgun (WGS) entry which is preliminary data.</text>
</comment>
<keyword evidence="1" id="KW-0175">Coiled coil</keyword>
<organism evidence="3 4">
    <name type="scientific">Operophtera brumata</name>
    <name type="common">Winter moth</name>
    <name type="synonym">Phalaena brumata</name>
    <dbReference type="NCBI Taxonomy" id="104452"/>
    <lineage>
        <taxon>Eukaryota</taxon>
        <taxon>Metazoa</taxon>
        <taxon>Ecdysozoa</taxon>
        <taxon>Arthropoda</taxon>
        <taxon>Hexapoda</taxon>
        <taxon>Insecta</taxon>
        <taxon>Pterygota</taxon>
        <taxon>Neoptera</taxon>
        <taxon>Endopterygota</taxon>
        <taxon>Lepidoptera</taxon>
        <taxon>Glossata</taxon>
        <taxon>Ditrysia</taxon>
        <taxon>Geometroidea</taxon>
        <taxon>Geometridae</taxon>
        <taxon>Larentiinae</taxon>
        <taxon>Operophtera</taxon>
    </lineage>
</organism>
<dbReference type="AlphaFoldDB" id="A0A0L7LPW7"/>
<proteinExistence type="predicted"/>
<evidence type="ECO:0000313" key="4">
    <source>
        <dbReference type="Proteomes" id="UP000037510"/>
    </source>
</evidence>
<feature type="compositionally biased region" description="Polar residues" evidence="2">
    <location>
        <begin position="1"/>
        <end position="17"/>
    </location>
</feature>
<dbReference type="EMBL" id="JTDY01000374">
    <property type="protein sequence ID" value="KOB77477.1"/>
    <property type="molecule type" value="Genomic_DNA"/>
</dbReference>